<gene>
    <name evidence="8" type="ORF">C5167_008331</name>
</gene>
<dbReference type="Proteomes" id="UP000316621">
    <property type="component" value="Chromosome 6"/>
</dbReference>
<organism evidence="8 9">
    <name type="scientific">Papaver somniferum</name>
    <name type="common">Opium poppy</name>
    <dbReference type="NCBI Taxonomy" id="3469"/>
    <lineage>
        <taxon>Eukaryota</taxon>
        <taxon>Viridiplantae</taxon>
        <taxon>Streptophyta</taxon>
        <taxon>Embryophyta</taxon>
        <taxon>Tracheophyta</taxon>
        <taxon>Spermatophyta</taxon>
        <taxon>Magnoliopsida</taxon>
        <taxon>Ranunculales</taxon>
        <taxon>Papaveraceae</taxon>
        <taxon>Papaveroideae</taxon>
        <taxon>Papaver</taxon>
    </lineage>
</organism>
<evidence type="ECO:0000256" key="1">
    <source>
        <dbReference type="ARBA" id="ARBA00004273"/>
    </source>
</evidence>
<dbReference type="Gramene" id="RZC64641">
    <property type="protein sequence ID" value="RZC64641"/>
    <property type="gene ID" value="C5167_008331"/>
</dbReference>
<dbReference type="AlphaFoldDB" id="A0A4Y7JXC9"/>
<evidence type="ECO:0000256" key="4">
    <source>
        <dbReference type="ARBA" id="ARBA00022792"/>
    </source>
</evidence>
<dbReference type="EMBL" id="CM010720">
    <property type="protein sequence ID" value="RZC64641.1"/>
    <property type="molecule type" value="Genomic_DNA"/>
</dbReference>
<keyword evidence="5" id="KW-1133">Transmembrane helix</keyword>
<reference evidence="8 9" key="1">
    <citation type="journal article" date="2018" name="Science">
        <title>The opium poppy genome and morphinan production.</title>
        <authorList>
            <person name="Guo L."/>
            <person name="Winzer T."/>
            <person name="Yang X."/>
            <person name="Li Y."/>
            <person name="Ning Z."/>
            <person name="He Z."/>
            <person name="Teodor R."/>
            <person name="Lu Y."/>
            <person name="Bowser T.A."/>
            <person name="Graham I.A."/>
            <person name="Ye K."/>
        </authorList>
    </citation>
    <scope>NUCLEOTIDE SEQUENCE [LARGE SCALE GENOMIC DNA]</scope>
    <source>
        <strain evidence="9">cv. HN1</strain>
        <tissue evidence="8">Leaves</tissue>
    </source>
</reference>
<dbReference type="PANTHER" id="PTHR15415:SF7">
    <property type="entry name" value="MICOS COMPLEX SUBUNIT MIC60"/>
    <property type="match status" value="1"/>
</dbReference>
<comment type="subcellular location">
    <subcellularLocation>
        <location evidence="1">Mitochondrion inner membrane</location>
    </subcellularLocation>
</comment>
<evidence type="ECO:0000313" key="9">
    <source>
        <dbReference type="Proteomes" id="UP000316621"/>
    </source>
</evidence>
<evidence type="ECO:0000313" key="8">
    <source>
        <dbReference type="EMBL" id="RZC64641.1"/>
    </source>
</evidence>
<dbReference type="Pfam" id="PF09731">
    <property type="entry name" value="Mitofilin"/>
    <property type="match status" value="1"/>
</dbReference>
<dbReference type="OMA" id="WIKVKEA"/>
<keyword evidence="7" id="KW-0472">Membrane</keyword>
<keyword evidence="4" id="KW-0999">Mitochondrion inner membrane</keyword>
<name>A0A4Y7JXC9_PAPSO</name>
<sequence>MSNVCFVMQFTTLKDTLRHYSLIPPGGGGILTHTIAHVASSLKVKEDDPSGDGIESVISRVERLLAEGKLAEAAESLEKGVSGSKAEEIVGNWVIQARNRAIAEQALSVLQSYATAISLT</sequence>
<keyword evidence="6" id="KW-0496">Mitochondrion</keyword>
<evidence type="ECO:0000256" key="3">
    <source>
        <dbReference type="ARBA" id="ARBA00022692"/>
    </source>
</evidence>
<dbReference type="GO" id="GO:0042407">
    <property type="term" value="P:cristae formation"/>
    <property type="evidence" value="ECO:0007669"/>
    <property type="project" value="TreeGrafter"/>
</dbReference>
<dbReference type="PANTHER" id="PTHR15415">
    <property type="entry name" value="MITOFILIN"/>
    <property type="match status" value="1"/>
</dbReference>
<evidence type="ECO:0000256" key="2">
    <source>
        <dbReference type="ARBA" id="ARBA00010877"/>
    </source>
</evidence>
<evidence type="ECO:0000256" key="6">
    <source>
        <dbReference type="ARBA" id="ARBA00023128"/>
    </source>
</evidence>
<comment type="similarity">
    <text evidence="2">Belongs to the MICOS complex subunit Mic60 family.</text>
</comment>
<accession>A0A4Y7JXC9</accession>
<evidence type="ECO:0000256" key="5">
    <source>
        <dbReference type="ARBA" id="ARBA00022989"/>
    </source>
</evidence>
<dbReference type="STRING" id="3469.A0A4Y7JXC9"/>
<dbReference type="GO" id="GO:0061617">
    <property type="term" value="C:MICOS complex"/>
    <property type="evidence" value="ECO:0007669"/>
    <property type="project" value="TreeGrafter"/>
</dbReference>
<dbReference type="InterPro" id="IPR019133">
    <property type="entry name" value="MIC60"/>
</dbReference>
<keyword evidence="3" id="KW-0812">Transmembrane</keyword>
<protein>
    <submittedName>
        <fullName evidence="8">Uncharacterized protein</fullName>
    </submittedName>
</protein>
<keyword evidence="9" id="KW-1185">Reference proteome</keyword>
<proteinExistence type="inferred from homology"/>
<evidence type="ECO:0000256" key="7">
    <source>
        <dbReference type="ARBA" id="ARBA00023136"/>
    </source>
</evidence>